<dbReference type="InterPro" id="IPR058923">
    <property type="entry name" value="RCC1-like_dom"/>
</dbReference>
<dbReference type="PROSITE" id="PS50237">
    <property type="entry name" value="HECT"/>
    <property type="match status" value="1"/>
</dbReference>
<accession>A0A3Q1BL85</accession>
<dbReference type="InterPro" id="IPR035983">
    <property type="entry name" value="Hect_E3_ubiquitin_ligase"/>
</dbReference>
<feature type="repeat" description="RCC1" evidence="5">
    <location>
        <begin position="276"/>
        <end position="326"/>
    </location>
</feature>
<keyword evidence="2" id="KW-0677">Repeat</keyword>
<dbReference type="Gene3D" id="3.30.2160.10">
    <property type="entry name" value="Hect, E3 ligase catalytic domain"/>
    <property type="match status" value="1"/>
</dbReference>
<reference evidence="7" key="2">
    <citation type="submission" date="2025-08" db="UniProtKB">
        <authorList>
            <consortium name="Ensembl"/>
        </authorList>
    </citation>
    <scope>IDENTIFICATION</scope>
</reference>
<feature type="repeat" description="RCC1" evidence="5">
    <location>
        <begin position="169"/>
        <end position="221"/>
    </location>
</feature>
<reference evidence="7 8" key="1">
    <citation type="submission" date="2022-01" db="EMBL/GenBank/DDBJ databases">
        <title>A chromosome-scale genome assembly of the false clownfish, Amphiprion ocellaris.</title>
        <authorList>
            <person name="Ryu T."/>
        </authorList>
    </citation>
    <scope>NUCLEOTIDE SEQUENCE [LARGE SCALE GENOMIC DNA]</scope>
</reference>
<dbReference type="AlphaFoldDB" id="A0A3Q1BL85"/>
<dbReference type="PANTHER" id="PTHR45622:SF11">
    <property type="entry name" value="E3 UBIQUITIN-PROTEIN LIGASE HERC6-RELATED"/>
    <property type="match status" value="1"/>
</dbReference>
<dbReference type="Gene3D" id="3.30.2410.10">
    <property type="entry name" value="Hect, E3 ligase catalytic domain"/>
    <property type="match status" value="1"/>
</dbReference>
<dbReference type="PANTHER" id="PTHR45622">
    <property type="entry name" value="UBIQUITIN-PROTEIN LIGASE E3A-RELATED"/>
    <property type="match status" value="1"/>
</dbReference>
<reference evidence="7" key="3">
    <citation type="submission" date="2025-09" db="UniProtKB">
        <authorList>
            <consortium name="Ensembl"/>
        </authorList>
    </citation>
    <scope>IDENTIFICATION</scope>
</reference>
<dbReference type="InterPro" id="IPR009091">
    <property type="entry name" value="RCC1/BLIP-II"/>
</dbReference>
<feature type="repeat" description="RCC1" evidence="5">
    <location>
        <begin position="65"/>
        <end position="114"/>
    </location>
</feature>
<evidence type="ECO:0000256" key="2">
    <source>
        <dbReference type="ARBA" id="ARBA00022737"/>
    </source>
</evidence>
<evidence type="ECO:0000259" key="6">
    <source>
        <dbReference type="PROSITE" id="PS50237"/>
    </source>
</evidence>
<evidence type="ECO:0000256" key="1">
    <source>
        <dbReference type="ARBA" id="ARBA00022679"/>
    </source>
</evidence>
<dbReference type="FunFam" id="3.30.2410.10:FF:000003">
    <property type="entry name" value="probable E3 ubiquitin-protein ligase HERC4 isoform X1"/>
    <property type="match status" value="1"/>
</dbReference>
<evidence type="ECO:0000313" key="8">
    <source>
        <dbReference type="Proteomes" id="UP001501940"/>
    </source>
</evidence>
<dbReference type="PROSITE" id="PS50012">
    <property type="entry name" value="RCC1_3"/>
    <property type="match status" value="7"/>
</dbReference>
<keyword evidence="1" id="KW-0808">Transferase</keyword>
<proteinExistence type="predicted"/>
<dbReference type="Gene3D" id="2.130.10.30">
    <property type="entry name" value="Regulator of chromosome condensation 1/beta-lactamase-inhibitor protein II"/>
    <property type="match status" value="2"/>
</dbReference>
<organism evidence="7 8">
    <name type="scientific">Amphiprion ocellaris</name>
    <name type="common">Clown anemonefish</name>
    <dbReference type="NCBI Taxonomy" id="80972"/>
    <lineage>
        <taxon>Eukaryota</taxon>
        <taxon>Metazoa</taxon>
        <taxon>Chordata</taxon>
        <taxon>Craniata</taxon>
        <taxon>Vertebrata</taxon>
        <taxon>Euteleostomi</taxon>
        <taxon>Actinopterygii</taxon>
        <taxon>Neopterygii</taxon>
        <taxon>Teleostei</taxon>
        <taxon>Neoteleostei</taxon>
        <taxon>Acanthomorphata</taxon>
        <taxon>Ovalentaria</taxon>
        <taxon>Pomacentridae</taxon>
        <taxon>Amphiprion</taxon>
    </lineage>
</organism>
<evidence type="ECO:0000256" key="3">
    <source>
        <dbReference type="ARBA" id="ARBA00022786"/>
    </source>
</evidence>
<feature type="repeat" description="RCC1" evidence="5">
    <location>
        <begin position="327"/>
        <end position="385"/>
    </location>
</feature>
<protein>
    <recommendedName>
        <fullName evidence="6">HECT domain-containing protein</fullName>
    </recommendedName>
</protein>
<feature type="repeat" description="RCC1" evidence="5">
    <location>
        <begin position="222"/>
        <end position="275"/>
    </location>
</feature>
<feature type="domain" description="HECT" evidence="6">
    <location>
        <begin position="729"/>
        <end position="1031"/>
    </location>
</feature>
<dbReference type="SMART" id="SM00119">
    <property type="entry name" value="HECTc"/>
    <property type="match status" value="1"/>
</dbReference>
<dbReference type="PRINTS" id="PR00633">
    <property type="entry name" value="RCCNDNSATION"/>
</dbReference>
<name>A0A3Q1BL85_AMPOC</name>
<sequence length="1036" mass="114827">MILYQNEPFRADSTGGDMHVFCWGDSSEGQFGPQVALSPVAWTVPGIITDICCGDRHTLLLNGDGDVLSCGHNAQGQLGRKKRKEGKILGHVDGLGDVVAIACGQDHSLALCASGHVFSWGAGEDGQLGVSPALQCNSHRPSRVPIPMPIQIVQVACGNSHSLALTKGGDVFSWGLNSHGQLGHGKAVTLQYTPILVCALSGVAVTQISAGATHTLFLTLSGLVYCCGANKSGQLGLNRVDEKGRFNICMVPALRPLNVSFISCGESHSAALTKDGEVFTFGEGSHGQLGHNSSANEVKPRLVEGLGGPASQIVCGRRHTLVLGCSGQLWAFGNGVKGQIGTGKPNGSLTPTLVQLPWTTDGATATPSDLKISAGWNTNFMYSSPAKNLNHRQITGRLDETKLQKWLTVKHANVEVKREIESMFLTSSSLVASFTKANGRPLEAGAIPVDVEASCRAFDQLLAIPWIKQTVNLKVLIDLLDASALVMKSPEIFPILLSCPLLQEECNVMNGALPLAVIIMELNEKTLTTLRSWWSSLPASILMRHIMVFKKALAFMLKNGLLQTHNPGVRYLLEVLKLLYKANKAGKSYKVPLSTFYVEEIVGNVQPLLDVTFWREFSNVEDEHNTPAIFCRYPFVFTLVCKVAVFNINAFLMKKGHQLIHKMTLMWPDQSLVDPVDSAPPPVFQLTLRRSHLIEDSFRQLSAADHCAFQRELLVQFVDDRKLMNVNKRDFFLHVFDELLAPESELFMYNESNTLAWFPPKPKMEAKSYFLFGVLCGLALYNHNTIHLRFPQVLYKKLLRVKPSLDDMKEFEPVLAESWRCMLEDYTPDVVEALEIDFSVSWGGEEVDLAPNEPGKLVTGSNKKEYVAAFIDYVFNKSVEGPFEAFKRGFFKVCDIDVVEFFQPEELQGVMVGQETYDWEVFKQNTVYEGEYHASHPNISVFWEVFEKLTGEEKKKLFLFLTGCDRVPFLGMESIKMTVAPLPDATELHLPESLTCHCLLLLPVYRRYPVDRTMHTRLLQAINHNRGFQKKLHSVG</sequence>
<dbReference type="InterPro" id="IPR051709">
    <property type="entry name" value="Ub-ligase/GTPase-reg"/>
</dbReference>
<dbReference type="CDD" id="cd00078">
    <property type="entry name" value="HECTc"/>
    <property type="match status" value="1"/>
</dbReference>
<dbReference type="Ensembl" id="ENSAOCT00000031686.2">
    <property type="protein sequence ID" value="ENSAOCP00000015035.2"/>
    <property type="gene ID" value="ENSAOCG00000019763.2"/>
</dbReference>
<dbReference type="Gene3D" id="3.90.1750.10">
    <property type="entry name" value="Hect, E3 ligase catalytic domains"/>
    <property type="match status" value="1"/>
</dbReference>
<keyword evidence="8" id="KW-1185">Reference proteome</keyword>
<dbReference type="Pfam" id="PF25390">
    <property type="entry name" value="WD40_RLD"/>
    <property type="match status" value="1"/>
</dbReference>
<dbReference type="SUPFAM" id="SSF50985">
    <property type="entry name" value="RCC1/BLIP-II"/>
    <property type="match status" value="1"/>
</dbReference>
<dbReference type="GeneTree" id="ENSGT00940000163989"/>
<dbReference type="GO" id="GO:0004842">
    <property type="term" value="F:ubiquitin-protein transferase activity"/>
    <property type="evidence" value="ECO:0007669"/>
    <property type="project" value="InterPro"/>
</dbReference>
<dbReference type="InterPro" id="IPR000408">
    <property type="entry name" value="Reg_chr_condens"/>
</dbReference>
<dbReference type="OMA" id="KHKAYLM"/>
<evidence type="ECO:0000313" key="7">
    <source>
        <dbReference type="Ensembl" id="ENSAOCP00000015035.2"/>
    </source>
</evidence>
<dbReference type="STRING" id="80972.ENSAOCP00000015035"/>
<dbReference type="SUPFAM" id="SSF56204">
    <property type="entry name" value="Hect, E3 ligase catalytic domain"/>
    <property type="match status" value="1"/>
</dbReference>
<keyword evidence="3 4" id="KW-0833">Ubl conjugation pathway</keyword>
<dbReference type="Proteomes" id="UP001501940">
    <property type="component" value="Chromosome 7"/>
</dbReference>
<dbReference type="InterPro" id="IPR000569">
    <property type="entry name" value="HECT_dom"/>
</dbReference>
<evidence type="ECO:0000256" key="4">
    <source>
        <dbReference type="PROSITE-ProRule" id="PRU00104"/>
    </source>
</evidence>
<dbReference type="Pfam" id="PF00632">
    <property type="entry name" value="HECT"/>
    <property type="match status" value="1"/>
</dbReference>
<feature type="repeat" description="RCC1" evidence="5">
    <location>
        <begin position="115"/>
        <end position="168"/>
    </location>
</feature>
<dbReference type="PROSITE" id="PS00626">
    <property type="entry name" value="RCC1_2"/>
    <property type="match status" value="3"/>
</dbReference>
<feature type="active site" description="Glycyl thioester intermediate" evidence="4">
    <location>
        <position position="996"/>
    </location>
</feature>
<evidence type="ECO:0000256" key="5">
    <source>
        <dbReference type="PROSITE-ProRule" id="PRU00235"/>
    </source>
</evidence>
<feature type="repeat" description="RCC1" evidence="5">
    <location>
        <begin position="18"/>
        <end position="64"/>
    </location>
</feature>